<reference evidence="2 3" key="1">
    <citation type="submission" date="2022-12" db="EMBL/GenBank/DDBJ databases">
        <title>Chitinophagaceae gen. sp. nov., a new member of the family Chitinophagaceae, isolated from soil in a chemical factory.</title>
        <authorList>
            <person name="Ke Z."/>
        </authorList>
    </citation>
    <scope>NUCLEOTIDE SEQUENCE [LARGE SCALE GENOMIC DNA]</scope>
    <source>
        <strain evidence="2 3">LY-5</strain>
    </source>
</reference>
<feature type="transmembrane region" description="Helical" evidence="1">
    <location>
        <begin position="104"/>
        <end position="125"/>
    </location>
</feature>
<keyword evidence="1" id="KW-0472">Membrane</keyword>
<keyword evidence="1" id="KW-1133">Transmembrane helix</keyword>
<organism evidence="2 3">
    <name type="scientific">Polluticaenibacter yanchengensis</name>
    <dbReference type="NCBI Taxonomy" id="3014562"/>
    <lineage>
        <taxon>Bacteria</taxon>
        <taxon>Pseudomonadati</taxon>
        <taxon>Bacteroidota</taxon>
        <taxon>Chitinophagia</taxon>
        <taxon>Chitinophagales</taxon>
        <taxon>Chitinophagaceae</taxon>
        <taxon>Polluticaenibacter</taxon>
    </lineage>
</organism>
<feature type="transmembrane region" description="Helical" evidence="1">
    <location>
        <begin position="43"/>
        <end position="63"/>
    </location>
</feature>
<evidence type="ECO:0000313" key="3">
    <source>
        <dbReference type="Proteomes" id="UP001210231"/>
    </source>
</evidence>
<feature type="transmembrane region" description="Helical" evidence="1">
    <location>
        <begin position="137"/>
        <end position="159"/>
    </location>
</feature>
<keyword evidence="1" id="KW-0812">Transmembrane</keyword>
<evidence type="ECO:0000256" key="1">
    <source>
        <dbReference type="SAM" id="Phobius"/>
    </source>
</evidence>
<accession>A0ABT4UGW9</accession>
<proteinExistence type="predicted"/>
<dbReference type="EMBL" id="JAQGEF010000004">
    <property type="protein sequence ID" value="MDA3614095.1"/>
    <property type="molecule type" value="Genomic_DNA"/>
</dbReference>
<sequence length="180" mass="19804">MFTKENAEAYFVYSKTIGLVFLIIGAAAILVAGGLCIWGKTPLLKGVALGLILMSIFQLFFGYKEYSQSDSQRKAVIYQMSLDPESVKNKALIKAHNIARLSTYATYAFITIGITGLLLLIKFGYITPDINNNKTQLLKGIGIGILLQSVLCLMGNGAFDIQTRKYIKGLNSYLNNSNMQ</sequence>
<comment type="caution">
    <text evidence="2">The sequence shown here is derived from an EMBL/GenBank/DDBJ whole genome shotgun (WGS) entry which is preliminary data.</text>
</comment>
<evidence type="ECO:0000313" key="2">
    <source>
        <dbReference type="EMBL" id="MDA3614095.1"/>
    </source>
</evidence>
<protein>
    <submittedName>
        <fullName evidence="2">Uncharacterized protein</fullName>
    </submittedName>
</protein>
<dbReference type="RefSeq" id="WP_407030422.1">
    <property type="nucleotide sequence ID" value="NZ_JAQGEF010000004.1"/>
</dbReference>
<keyword evidence="3" id="KW-1185">Reference proteome</keyword>
<feature type="transmembrane region" description="Helical" evidence="1">
    <location>
        <begin position="12"/>
        <end position="37"/>
    </location>
</feature>
<gene>
    <name evidence="2" type="ORF">O3P16_04705</name>
</gene>
<dbReference type="Proteomes" id="UP001210231">
    <property type="component" value="Unassembled WGS sequence"/>
</dbReference>
<name>A0ABT4UGW9_9BACT</name>